<keyword evidence="3" id="KW-0694">RNA-binding</keyword>
<evidence type="ECO:0000256" key="5">
    <source>
        <dbReference type="HAMAP-Rule" id="MF_03003"/>
    </source>
</evidence>
<evidence type="ECO:0000256" key="7">
    <source>
        <dbReference type="SAM" id="Phobius"/>
    </source>
</evidence>
<keyword evidence="4 5" id="KW-0648">Protein biosynthesis</keyword>
<comment type="subunit">
    <text evidence="5">Component of the eukaryotic translation initiation factor 3 (eIF-3) complex.</text>
</comment>
<feature type="compositionally biased region" description="Polar residues" evidence="6">
    <location>
        <begin position="786"/>
        <end position="807"/>
    </location>
</feature>
<feature type="compositionally biased region" description="Polar residues" evidence="6">
    <location>
        <begin position="697"/>
        <end position="715"/>
    </location>
</feature>
<feature type="chain" id="PRO_5018125393" description="Eukaryotic translation initiation factor 3 subunit D" evidence="8">
    <location>
        <begin position="18"/>
        <end position="1828"/>
    </location>
</feature>
<dbReference type="InterPro" id="IPR002591">
    <property type="entry name" value="Phosphodiest/P_Trfase"/>
</dbReference>
<evidence type="ECO:0000256" key="4">
    <source>
        <dbReference type="ARBA" id="ARBA00022917"/>
    </source>
</evidence>
<reference evidence="9 10" key="1">
    <citation type="journal article" date="2014" name="PLoS ONE">
        <title>De novo Genome Assembly of the Fungal Plant Pathogen Pyrenophora semeniperda.</title>
        <authorList>
            <person name="Soliai M.M."/>
            <person name="Meyer S.E."/>
            <person name="Udall J.A."/>
            <person name="Elzinga D.E."/>
            <person name="Hermansen R.A."/>
            <person name="Bodily P.M."/>
            <person name="Hart A.A."/>
            <person name="Coleman C.E."/>
        </authorList>
    </citation>
    <scope>NUCLEOTIDE SEQUENCE [LARGE SCALE GENOMIC DNA]</scope>
    <source>
        <strain evidence="9 10">CCB06</strain>
        <tissue evidence="9">Mycelium</tissue>
    </source>
</reference>
<proteinExistence type="inferred from homology"/>
<feature type="compositionally biased region" description="Gly residues" evidence="6">
    <location>
        <begin position="137"/>
        <end position="174"/>
    </location>
</feature>
<feature type="compositionally biased region" description="Basic residues" evidence="6">
    <location>
        <begin position="1188"/>
        <end position="1198"/>
    </location>
</feature>
<evidence type="ECO:0000256" key="6">
    <source>
        <dbReference type="SAM" id="MobiDB-lite"/>
    </source>
</evidence>
<dbReference type="GO" id="GO:0003743">
    <property type="term" value="F:translation initiation factor activity"/>
    <property type="evidence" value="ECO:0007669"/>
    <property type="project" value="UniProtKB-UniRule"/>
</dbReference>
<dbReference type="Pfam" id="PF01663">
    <property type="entry name" value="Phosphodiest"/>
    <property type="match status" value="1"/>
</dbReference>
<dbReference type="GO" id="GO:0001732">
    <property type="term" value="P:formation of cytoplasmic translation initiation complex"/>
    <property type="evidence" value="ECO:0007669"/>
    <property type="project" value="UniProtKB-UniRule"/>
</dbReference>
<dbReference type="GO" id="GO:0098808">
    <property type="term" value="F:mRNA cap binding"/>
    <property type="evidence" value="ECO:0007669"/>
    <property type="project" value="UniProtKB-UniRule"/>
</dbReference>
<evidence type="ECO:0000256" key="1">
    <source>
        <dbReference type="ARBA" id="ARBA00022490"/>
    </source>
</evidence>
<feature type="region of interest" description="Disordered" evidence="6">
    <location>
        <begin position="779"/>
        <end position="807"/>
    </location>
</feature>
<feature type="region of interest" description="Disordered" evidence="6">
    <location>
        <begin position="1182"/>
        <end position="1203"/>
    </location>
</feature>
<evidence type="ECO:0000256" key="3">
    <source>
        <dbReference type="ARBA" id="ARBA00022884"/>
    </source>
</evidence>
<sequence length="1828" mass="203593">MSRGVGLSLFVSAVILAATWDNFELVRQQRRARNSASITELKHHGPCIVTGPLSEETMLDGVPFAPYSKADKLGRMADWTEGKDRERGGRQQYGNRNYRDQQVYGANQQTNPFAIQAAEEEATFSVVDNTRTSARGRGFGRGGGTVFRGRGGQRGGQAQRGGRGTFQRVGGRGGQQYDNQRGGRGGRGGRRFGWRDDKPQRNRDASVQVKPEWNVKEEIDFSRLSKLNLDTHEGEDMDSYGFLYYYDRSYDKQPGAKTSERRLNVLDRAAYNVTTSSDPIMQELADKDEATVFATDGVLSMLMCATKSVYSWDLVFTKRNNKVFIDKRDGSSLDMVTVNENAADAPLEISEGNKDSINSPGALMLEATHINNVFPLQVVSESETNKVNMSHEHPFYNEEVETDPPASKAYRYRRFDLSLEKDEEPLHLIVRTELDAVVKNNINGEDQYLTIKALNEFDNKAQGAGGALDWRTKLASQRGAVLATEMKNNSCKLARWTVQSILAKADTMKLGFVSRANPKNNNDHVILGVLTNKPRDFAAQMALNLNNGWAIVRTIVDMVLRMEEGKYVLVKDPNKSLLRLYSVPMHTFEEEDVEELQAPAEDDEDELSGHISHDESWYILQFNHTLSDNRADPLYHLRWPFNNINYNSSHSTMTDELLVHISAPTTRQTDELYRSLAGAYLKFEPQRTHADEPRQDVTPNPSTVSRPNDSTPSDQKNLAVASFLSTSKDSYGSFPSHLSFDGHSKARTGDREQFLHGAEEHDIGTTSSRLDQLDRIHRNWKKQKTPKSSLTSERLPTQQVSSSPDDANTAFIENTQEAARQLQSQLSDSYYTTSADTSENDSDEEGTQGVLLSRTVFSEPSVKCTLRILVPETPKYGSTVSNPRRSLRLKDTGSVAESPIPAPLELSTNSSAAIPKAQESLRVNNTSNSSPLTPKGEENEKVNKKAIEKVVKPIDLSKLCVDAYPPGPKVSVACPGGLPSQITEALAVLKQQHPKRFKPIKKQGNPSPDDRGFWHIQCAHWPLQLQFEFWNNMCEQIASGRLGWGVTLHREGGNLQSLGIVRLYCWGELVEHMWLVLWLLSRGKVIGSNLKWFDADGIAIFEMDAIMSSAAQEKSHRVASSDAGDDERTLYEHTDDESYDGRPSGEVSTRDHEILDSEDEREELLTQKDGLKDLLGRRGSGVKVGKWDKKKPKTRRKGGHAETSALMYEMEEGMGASSQSLRSRRSSESDEQRLLASALQQKARRKSLYRRMAIYVLIIVLFVVLLAAAYNLSTPKDVKDLAAMVSNGTSLFAPTTILISLDGFRADFLYRNLTPTLNQLIQEGISPKYMLPSFPSVTFPNHYTMATGMYPEAHGIVSNTFWDPALGQEFYYTDPTRSLQSHWWGGEPLWVTAEKQKVKAAVHMWPGSEANILEQEITYIDKYNGSEVLDRKVERIMGLLDLPGSKDIGASAITPRPQLIAAYVPDVDGDGHRYGPNSTIIRETITAVDTMLGDILDGLKQRNLTSIVNVVVVSDHGMATTDISRLIQLEDLIDPTELSHTDGWPLYGLRPKDPSSLQRLYKQLLERTANNPNVEVYLRDENMPERYHFSKNDRIAPLWIIPKTGWAIVTKKEFDIEEGKKKGHVYHPQGLHGYDHEHPLMRAIFVARGPAFPHTPGSMMKPFQNIELYNIICDSINLTPAPNNGTLRLPLRPTGLHNDTQTAESEHTPEDPVPPHPSSSSAPLPSSADLASMPLSFGSLSSIAAAASGLEDMSPTVDEAPVRPTPPSAKPTGTPKDGNGKQAGKEDGPKEGETWWEWLTHKADGIKDWVDDFVQNHAPMGSGSKSGS</sequence>
<feature type="region of interest" description="Disordered" evidence="6">
    <location>
        <begin position="133"/>
        <end position="207"/>
    </location>
</feature>
<keyword evidence="7" id="KW-1133">Transmembrane helix</keyword>
<feature type="region of interest" description="RNA gate" evidence="5">
    <location>
        <begin position="332"/>
        <end position="346"/>
    </location>
</feature>
<feature type="region of interest" description="Disordered" evidence="6">
    <location>
        <begin position="684"/>
        <end position="715"/>
    </location>
</feature>
<organism evidence="9 10">
    <name type="scientific">Pyrenophora seminiperda CCB06</name>
    <dbReference type="NCBI Taxonomy" id="1302712"/>
    <lineage>
        <taxon>Eukaryota</taxon>
        <taxon>Fungi</taxon>
        <taxon>Dikarya</taxon>
        <taxon>Ascomycota</taxon>
        <taxon>Pezizomycotina</taxon>
        <taxon>Dothideomycetes</taxon>
        <taxon>Pleosporomycetidae</taxon>
        <taxon>Pleosporales</taxon>
        <taxon>Pleosporineae</taxon>
        <taxon>Pleosporaceae</taxon>
        <taxon>Pyrenophora</taxon>
    </lineage>
</organism>
<dbReference type="GO" id="GO:0033290">
    <property type="term" value="C:eukaryotic 48S preinitiation complex"/>
    <property type="evidence" value="ECO:0007669"/>
    <property type="project" value="UniProtKB-UniRule"/>
</dbReference>
<keyword evidence="2 5" id="KW-0396">Initiation factor</keyword>
<comment type="function">
    <text evidence="5">mRNA cap-binding component of the eukaryotic translation initiation factor 3 (eIF-3) complex, which is involved in protein synthesis of a specialized repertoire of mRNAs and, together with other initiation factors, stimulates binding of mRNA and methionyl-tRNAi to the 40S ribosome. The eIF-3 complex specifically targets and initiates translation of a subset of mRNAs involved in cell proliferation. In the eIF-3 complex, eif3d specifically recognizes and binds the 7-methylguanosine cap of a subset of mRNAs.</text>
</comment>
<dbReference type="HAMAP" id="MF_03003">
    <property type="entry name" value="eIF3d"/>
    <property type="match status" value="1"/>
</dbReference>
<dbReference type="PANTHER" id="PTHR12399:SF0">
    <property type="entry name" value="EUKARYOTIC TRANSLATION INITIATION FACTOR 3 SUBUNIT D"/>
    <property type="match status" value="1"/>
</dbReference>
<dbReference type="PANTHER" id="PTHR12399">
    <property type="entry name" value="EUKARYOTIC TRANSLATION INITIATION FACTOR 3 SUBUNIT 7"/>
    <property type="match status" value="1"/>
</dbReference>
<keyword evidence="10" id="KW-1185">Reference proteome</keyword>
<feature type="transmembrane region" description="Helical" evidence="7">
    <location>
        <begin position="1252"/>
        <end position="1272"/>
    </location>
</feature>
<keyword evidence="7" id="KW-0812">Transmembrane</keyword>
<dbReference type="GO" id="GO:0016282">
    <property type="term" value="C:eukaryotic 43S preinitiation complex"/>
    <property type="evidence" value="ECO:0007669"/>
    <property type="project" value="UniProtKB-UniRule"/>
</dbReference>
<gene>
    <name evidence="9" type="ORF">GMOD_00002090</name>
</gene>
<dbReference type="InterPro" id="IPR007783">
    <property type="entry name" value="eIF3d"/>
</dbReference>
<comment type="similarity">
    <text evidence="5">Belongs to the eIF-3 subunit D family.</text>
</comment>
<feature type="region of interest" description="Disordered" evidence="6">
    <location>
        <begin position="1751"/>
        <end position="1795"/>
    </location>
</feature>
<feature type="region of interest" description="Disordered" evidence="6">
    <location>
        <begin position="1116"/>
        <end position="1162"/>
    </location>
</feature>
<feature type="region of interest" description="Disordered" evidence="6">
    <location>
        <begin position="874"/>
        <end position="941"/>
    </location>
</feature>
<evidence type="ECO:0000313" key="9">
    <source>
        <dbReference type="EMBL" id="RMZ66727.1"/>
    </source>
</evidence>
<dbReference type="Gene3D" id="3.30.1360.180">
    <property type="match status" value="1"/>
</dbReference>
<evidence type="ECO:0000256" key="2">
    <source>
        <dbReference type="ARBA" id="ARBA00022540"/>
    </source>
</evidence>
<dbReference type="GO" id="GO:0005852">
    <property type="term" value="C:eukaryotic translation initiation factor 3 complex"/>
    <property type="evidence" value="ECO:0007669"/>
    <property type="project" value="UniProtKB-UniRule"/>
</dbReference>
<dbReference type="OrthoDB" id="415411at2759"/>
<feature type="compositionally biased region" description="Basic and acidic residues" evidence="6">
    <location>
        <begin position="1783"/>
        <end position="1795"/>
    </location>
</feature>
<feature type="signal peptide" evidence="8">
    <location>
        <begin position="1"/>
        <end position="17"/>
    </location>
</feature>
<comment type="domain">
    <text evidence="5">The RNA gate region regulates mRNA cap recognition to prevent promiscuous mRNA-binding before assembly of eif3d into the full eukaryotic translation initiation factor 3 (eIF-3) complex.</text>
</comment>
<feature type="region of interest" description="Disordered" evidence="6">
    <location>
        <begin position="829"/>
        <end position="848"/>
    </location>
</feature>
<name>A0A3M7LWU8_9PLEO</name>
<feature type="compositionally biased region" description="Basic and acidic residues" evidence="6">
    <location>
        <begin position="684"/>
        <end position="695"/>
    </location>
</feature>
<dbReference type="Gene3D" id="3.40.720.10">
    <property type="entry name" value="Alkaline Phosphatase, subunit A"/>
    <property type="match status" value="1"/>
</dbReference>
<feature type="region of interest" description="Disordered" evidence="6">
    <location>
        <begin position="1687"/>
        <end position="1727"/>
    </location>
</feature>
<comment type="subcellular location">
    <subcellularLocation>
        <location evidence="5">Cytoplasm</location>
    </subcellularLocation>
</comment>
<dbReference type="Pfam" id="PF05091">
    <property type="entry name" value="eIF-3_zeta"/>
    <property type="match status" value="1"/>
</dbReference>
<evidence type="ECO:0000313" key="10">
    <source>
        <dbReference type="Proteomes" id="UP000265663"/>
    </source>
</evidence>
<dbReference type="InterPro" id="IPR017850">
    <property type="entry name" value="Alkaline_phosphatase_core_sf"/>
</dbReference>
<dbReference type="FunFam" id="3.30.1360.180:FF:000003">
    <property type="entry name" value="Type I phosphodiesterase/nucleotide pyrophosphatase family protein"/>
    <property type="match status" value="1"/>
</dbReference>
<keyword evidence="8" id="KW-0732">Signal</keyword>
<dbReference type="CDD" id="cd16018">
    <property type="entry name" value="Enpp"/>
    <property type="match status" value="1"/>
</dbReference>
<feature type="compositionally biased region" description="Basic and acidic residues" evidence="6">
    <location>
        <begin position="193"/>
        <end position="204"/>
    </location>
</feature>
<feature type="compositionally biased region" description="Low complexity" evidence="6">
    <location>
        <begin position="1718"/>
        <end position="1727"/>
    </location>
</feature>
<keyword evidence="7" id="KW-0472">Membrane</keyword>
<dbReference type="Proteomes" id="UP000265663">
    <property type="component" value="Unassembled WGS sequence"/>
</dbReference>
<dbReference type="GO" id="GO:0002191">
    <property type="term" value="P:cap-dependent translational initiation"/>
    <property type="evidence" value="ECO:0007669"/>
    <property type="project" value="UniProtKB-UniRule"/>
</dbReference>
<keyword evidence="1 5" id="KW-0963">Cytoplasm</keyword>
<protein>
    <recommendedName>
        <fullName evidence="5">Eukaryotic translation initiation factor 3 subunit D</fullName>
        <shortName evidence="5">eIF3d</shortName>
    </recommendedName>
</protein>
<dbReference type="EMBL" id="KE747809">
    <property type="protein sequence ID" value="RMZ66727.1"/>
    <property type="molecule type" value="Genomic_DNA"/>
</dbReference>
<evidence type="ECO:0000256" key="8">
    <source>
        <dbReference type="SAM" id="SignalP"/>
    </source>
</evidence>
<accession>A0A3M7LWU8</accession>
<feature type="compositionally biased region" description="Polar residues" evidence="6">
    <location>
        <begin position="921"/>
        <end position="932"/>
    </location>
</feature>
<dbReference type="SUPFAM" id="SSF53649">
    <property type="entry name" value="Alkaline phosphatase-like"/>
    <property type="match status" value="1"/>
</dbReference>